<evidence type="ECO:0000313" key="1">
    <source>
        <dbReference type="EMBL" id="NOH70662.1"/>
    </source>
</evidence>
<accession>A0A7Y3ZXC6</accession>
<dbReference type="Gene3D" id="3.30.70.1520">
    <property type="entry name" value="Heterotetrameric sarcosine oxidase"/>
    <property type="match status" value="1"/>
</dbReference>
<protein>
    <submittedName>
        <fullName evidence="1">Sarcosine oxidase subunit gamma</fullName>
    </submittedName>
</protein>
<dbReference type="EMBL" id="VTXC01000009">
    <property type="protein sequence ID" value="NOH70662.1"/>
    <property type="molecule type" value="Genomic_DNA"/>
</dbReference>
<dbReference type="Pfam" id="PF04268">
    <property type="entry name" value="SoxG"/>
    <property type="match status" value="1"/>
</dbReference>
<dbReference type="SUPFAM" id="SSF103025">
    <property type="entry name" value="Folate-binding domain"/>
    <property type="match status" value="1"/>
</dbReference>
<gene>
    <name evidence="1" type="ORF">F0225_04795</name>
</gene>
<dbReference type="AlphaFoldDB" id="A0A7Y3ZXC6"/>
<dbReference type="InterPro" id="IPR027266">
    <property type="entry name" value="TrmE/GcvT-like"/>
</dbReference>
<dbReference type="InterPro" id="IPR007375">
    <property type="entry name" value="SoxG"/>
</dbReference>
<evidence type="ECO:0000313" key="2">
    <source>
        <dbReference type="Proteomes" id="UP000565719"/>
    </source>
</evidence>
<name>A0A7Y3ZXC6_9VIBR</name>
<reference evidence="1 2" key="1">
    <citation type="submission" date="2019-09" db="EMBL/GenBank/DDBJ databases">
        <title>Draft genome sequencing and comparative genomics of hatchery-associated Vibrios.</title>
        <authorList>
            <person name="Kehlet-Delgado H."/>
            <person name="Mueller R.S."/>
        </authorList>
    </citation>
    <scope>NUCLEOTIDE SEQUENCE [LARGE SCALE GENOMIC DNA]</scope>
    <source>
        <strain evidence="1 2">99-46-Y</strain>
    </source>
</reference>
<dbReference type="Gene3D" id="3.30.1360.120">
    <property type="entry name" value="Probable tRNA modification gtpase trme, domain 1"/>
    <property type="match status" value="1"/>
</dbReference>
<organism evidence="1 2">
    <name type="scientific">Vibrio pectenicida</name>
    <dbReference type="NCBI Taxonomy" id="62763"/>
    <lineage>
        <taxon>Bacteria</taxon>
        <taxon>Pseudomonadati</taxon>
        <taxon>Pseudomonadota</taxon>
        <taxon>Gammaproteobacteria</taxon>
        <taxon>Vibrionales</taxon>
        <taxon>Vibrionaceae</taxon>
        <taxon>Vibrio</taxon>
    </lineage>
</organism>
<dbReference type="Proteomes" id="UP000565719">
    <property type="component" value="Unassembled WGS sequence"/>
</dbReference>
<comment type="caution">
    <text evidence="1">The sequence shown here is derived from an EMBL/GenBank/DDBJ whole genome shotgun (WGS) entry which is preliminary data.</text>
</comment>
<sequence length="228" mass="25628">MTQKESAKMSDMTLDSTLIKPNRSIDKQSKWTPRAASPLDHVEIMQPAQSYRDVSVEIKEIKGLTHLVLRGKSEDPAFIYGVEQAIGIELPITPGTSVQADAQRVFWQSPDEWLIIAKPNLACGIEAALHKHLVGHYAVTEVSSGQTLVTLSGENAENVIKKSTLYDVHIRQFPVGRVVGTNFAKSQVQIRRVSEKAFELIIRRSFADYIWMWLMDAGREYGVAFHKH</sequence>
<proteinExistence type="predicted"/>